<name>A0A9P9DI55_9PLEO</name>
<accession>A0A9P9DI55</accession>
<dbReference type="Proteomes" id="UP000700596">
    <property type="component" value="Unassembled WGS sequence"/>
</dbReference>
<dbReference type="OrthoDB" id="5322539at2759"/>
<feature type="non-terminal residue" evidence="1">
    <location>
        <position position="1"/>
    </location>
</feature>
<evidence type="ECO:0000313" key="2">
    <source>
        <dbReference type="Proteomes" id="UP000700596"/>
    </source>
</evidence>
<keyword evidence="2" id="KW-1185">Reference proteome</keyword>
<proteinExistence type="predicted"/>
<dbReference type="EMBL" id="JAGMWT010000010">
    <property type="protein sequence ID" value="KAH7121065.1"/>
    <property type="molecule type" value="Genomic_DNA"/>
</dbReference>
<reference evidence="1" key="1">
    <citation type="journal article" date="2021" name="Nat. Commun.">
        <title>Genetic determinants of endophytism in the Arabidopsis root mycobiome.</title>
        <authorList>
            <person name="Mesny F."/>
            <person name="Miyauchi S."/>
            <person name="Thiergart T."/>
            <person name="Pickel B."/>
            <person name="Atanasova L."/>
            <person name="Karlsson M."/>
            <person name="Huettel B."/>
            <person name="Barry K.W."/>
            <person name="Haridas S."/>
            <person name="Chen C."/>
            <person name="Bauer D."/>
            <person name="Andreopoulos W."/>
            <person name="Pangilinan J."/>
            <person name="LaButti K."/>
            <person name="Riley R."/>
            <person name="Lipzen A."/>
            <person name="Clum A."/>
            <person name="Drula E."/>
            <person name="Henrissat B."/>
            <person name="Kohler A."/>
            <person name="Grigoriev I.V."/>
            <person name="Martin F.M."/>
            <person name="Hacquard S."/>
        </authorList>
    </citation>
    <scope>NUCLEOTIDE SEQUENCE</scope>
    <source>
        <strain evidence="1">MPI-CAGE-CH-0243</strain>
    </source>
</reference>
<protein>
    <submittedName>
        <fullName evidence="1">Uncharacterized protein</fullName>
    </submittedName>
</protein>
<comment type="caution">
    <text evidence="1">The sequence shown here is derived from an EMBL/GenBank/DDBJ whole genome shotgun (WGS) entry which is preliminary data.</text>
</comment>
<dbReference type="AlphaFoldDB" id="A0A9P9DI55"/>
<sequence length="93" mass="10813">RSVFILIRMYCMWCNGAPVADGGFLQVMLATRGNTDIERLALENIAMNADDILKELKRLKLRYGKLVIREERANSKRFSLGITEETISWRKRH</sequence>
<organism evidence="1 2">
    <name type="scientific">Dendryphion nanum</name>
    <dbReference type="NCBI Taxonomy" id="256645"/>
    <lineage>
        <taxon>Eukaryota</taxon>
        <taxon>Fungi</taxon>
        <taxon>Dikarya</taxon>
        <taxon>Ascomycota</taxon>
        <taxon>Pezizomycotina</taxon>
        <taxon>Dothideomycetes</taxon>
        <taxon>Pleosporomycetidae</taxon>
        <taxon>Pleosporales</taxon>
        <taxon>Torulaceae</taxon>
        <taxon>Dendryphion</taxon>
    </lineage>
</organism>
<evidence type="ECO:0000313" key="1">
    <source>
        <dbReference type="EMBL" id="KAH7121065.1"/>
    </source>
</evidence>
<gene>
    <name evidence="1" type="ORF">B0J11DRAFT_438300</name>
</gene>